<organism evidence="1 2">
    <name type="scientific">Candidatus Electrothrix aarhusensis</name>
    <dbReference type="NCBI Taxonomy" id="1859131"/>
    <lineage>
        <taxon>Bacteria</taxon>
        <taxon>Pseudomonadati</taxon>
        <taxon>Thermodesulfobacteriota</taxon>
        <taxon>Desulfobulbia</taxon>
        <taxon>Desulfobulbales</taxon>
        <taxon>Desulfobulbaceae</taxon>
        <taxon>Candidatus Electrothrix</taxon>
    </lineage>
</organism>
<sequence length="59" mass="6682">MKMSDDDIKKKILLEPDYLLERIDNEVAVYHPTLTTSLYLNETGALSGNSVTDRGARRI</sequence>
<proteinExistence type="predicted"/>
<keyword evidence="2" id="KW-1185">Reference proteome</keyword>
<comment type="caution">
    <text evidence="1">The sequence shown here is derived from an EMBL/GenBank/DDBJ whole genome shotgun (WGS) entry which is preliminary data.</text>
</comment>
<dbReference type="AlphaFoldDB" id="A0A3S3QC19"/>
<accession>A0A3S3QC19</accession>
<gene>
    <name evidence="1" type="ORF">H206_02470</name>
</gene>
<dbReference type="Proteomes" id="UP000287853">
    <property type="component" value="Unassembled WGS sequence"/>
</dbReference>
<evidence type="ECO:0000313" key="2">
    <source>
        <dbReference type="Proteomes" id="UP000287853"/>
    </source>
</evidence>
<name>A0A3S3QC19_9BACT</name>
<evidence type="ECO:0000313" key="1">
    <source>
        <dbReference type="EMBL" id="RWX43434.1"/>
    </source>
</evidence>
<protein>
    <submittedName>
        <fullName evidence="1">Uncharacterized protein</fullName>
    </submittedName>
</protein>
<reference evidence="1 2" key="1">
    <citation type="submission" date="2017-01" db="EMBL/GenBank/DDBJ databases">
        <title>The cable genome- insights into the physiology and evolution of filamentous bacteria capable of sulfide oxidation via long distance electron transfer.</title>
        <authorList>
            <person name="Schreiber L."/>
            <person name="Bjerg J.T."/>
            <person name="Boggild A."/>
            <person name="Van De Vossenberg J."/>
            <person name="Meysman F."/>
            <person name="Nielsen L.P."/>
            <person name="Schramm A."/>
            <person name="Kjeldsen K.U."/>
        </authorList>
    </citation>
    <scope>NUCLEOTIDE SEQUENCE [LARGE SCALE GENOMIC DNA]</scope>
    <source>
        <strain evidence="1">MCF</strain>
    </source>
</reference>
<dbReference type="EMBL" id="MTKO01000120">
    <property type="protein sequence ID" value="RWX43434.1"/>
    <property type="molecule type" value="Genomic_DNA"/>
</dbReference>